<comment type="caution">
    <text evidence="6">The sequence shown here is derived from an EMBL/GenBank/DDBJ whole genome shotgun (WGS) entry which is preliminary data.</text>
</comment>
<dbReference type="PANTHER" id="PTHR47989:SF15">
    <property type="entry name" value="SERINE_THREONINE-PROTEIN KINASE PBL7 ISOFORM X1-RELATED"/>
    <property type="match status" value="1"/>
</dbReference>
<dbReference type="InterPro" id="IPR000719">
    <property type="entry name" value="Prot_kinase_dom"/>
</dbReference>
<evidence type="ECO:0000256" key="2">
    <source>
        <dbReference type="ARBA" id="ARBA00022741"/>
    </source>
</evidence>
<keyword evidence="1" id="KW-0808">Transferase</keyword>
<keyword evidence="4" id="KW-0812">Transmembrane</keyword>
<feature type="transmembrane region" description="Helical" evidence="4">
    <location>
        <begin position="13"/>
        <end position="38"/>
    </location>
</feature>
<accession>A0A9D5AH49</accession>
<dbReference type="GO" id="GO:0005524">
    <property type="term" value="F:ATP binding"/>
    <property type="evidence" value="ECO:0007669"/>
    <property type="project" value="UniProtKB-KW"/>
</dbReference>
<dbReference type="Proteomes" id="UP001058974">
    <property type="component" value="Chromosome 5"/>
</dbReference>
<organism evidence="6 7">
    <name type="scientific">Pisum sativum</name>
    <name type="common">Garden pea</name>
    <name type="synonym">Lathyrus oleraceus</name>
    <dbReference type="NCBI Taxonomy" id="3888"/>
    <lineage>
        <taxon>Eukaryota</taxon>
        <taxon>Viridiplantae</taxon>
        <taxon>Streptophyta</taxon>
        <taxon>Embryophyta</taxon>
        <taxon>Tracheophyta</taxon>
        <taxon>Spermatophyta</taxon>
        <taxon>Magnoliopsida</taxon>
        <taxon>eudicotyledons</taxon>
        <taxon>Gunneridae</taxon>
        <taxon>Pentapetalae</taxon>
        <taxon>rosids</taxon>
        <taxon>fabids</taxon>
        <taxon>Fabales</taxon>
        <taxon>Fabaceae</taxon>
        <taxon>Papilionoideae</taxon>
        <taxon>50 kb inversion clade</taxon>
        <taxon>NPAAA clade</taxon>
        <taxon>Hologalegina</taxon>
        <taxon>IRL clade</taxon>
        <taxon>Fabeae</taxon>
        <taxon>Lathyrus</taxon>
    </lineage>
</organism>
<gene>
    <name evidence="6" type="ORF">KIW84_056639</name>
</gene>
<dbReference type="InterPro" id="IPR001245">
    <property type="entry name" value="Ser-Thr/Tyr_kinase_cat_dom"/>
</dbReference>
<dbReference type="EMBL" id="JAMSHJ010000005">
    <property type="protein sequence ID" value="KAI5411637.1"/>
    <property type="molecule type" value="Genomic_DNA"/>
</dbReference>
<keyword evidence="1" id="KW-0723">Serine/threonine-protein kinase</keyword>
<dbReference type="Gene3D" id="1.10.510.10">
    <property type="entry name" value="Transferase(Phosphotransferase) domain 1"/>
    <property type="match status" value="1"/>
</dbReference>
<keyword evidence="2" id="KW-0547">Nucleotide-binding</keyword>
<keyword evidence="3" id="KW-0067">ATP-binding</keyword>
<evidence type="ECO:0000256" key="4">
    <source>
        <dbReference type="SAM" id="Phobius"/>
    </source>
</evidence>
<dbReference type="GO" id="GO:0004674">
    <property type="term" value="F:protein serine/threonine kinase activity"/>
    <property type="evidence" value="ECO:0007669"/>
    <property type="project" value="UniProtKB-KW"/>
</dbReference>
<proteinExistence type="predicted"/>
<keyword evidence="4" id="KW-1133">Transmembrane helix</keyword>
<dbReference type="Pfam" id="PF07714">
    <property type="entry name" value="PK_Tyr_Ser-Thr"/>
    <property type="match status" value="1"/>
</dbReference>
<dbReference type="PANTHER" id="PTHR47989">
    <property type="entry name" value="OS01G0750732 PROTEIN"/>
    <property type="match status" value="1"/>
</dbReference>
<keyword evidence="1" id="KW-0418">Kinase</keyword>
<keyword evidence="7" id="KW-1185">Reference proteome</keyword>
<sequence>MVEDEDYRRKAKIALVAIVLLASLAVFASFVAFAYYCYIRNQVSKRRRNSHKVEDAANLNEKTAFCYWRLQQVKCGWSGGFGLVYHGVLNDGRKVGIKLMDQAGKQGEGEFKVEVELLSRLHSPYLLALLGYCSDHNHKLLVYEFMENGGLQEHLYPVSNKNSSVTSVNLDWETRLRIALEAAKGLEYLHEHVSLL</sequence>
<dbReference type="PROSITE" id="PS50011">
    <property type="entry name" value="PROTEIN_KINASE_DOM"/>
    <property type="match status" value="1"/>
</dbReference>
<evidence type="ECO:0000256" key="1">
    <source>
        <dbReference type="ARBA" id="ARBA00022527"/>
    </source>
</evidence>
<keyword evidence="4" id="KW-0472">Membrane</keyword>
<protein>
    <submittedName>
        <fullName evidence="6">Argonaute 1</fullName>
    </submittedName>
</protein>
<feature type="domain" description="Protein kinase" evidence="5">
    <location>
        <begin position="70"/>
        <end position="196"/>
    </location>
</feature>
<evidence type="ECO:0000259" key="5">
    <source>
        <dbReference type="PROSITE" id="PS50011"/>
    </source>
</evidence>
<dbReference type="Gramene" id="Psat05G0663900-T1">
    <property type="protein sequence ID" value="KAI5411637.1"/>
    <property type="gene ID" value="KIW84_056639"/>
</dbReference>
<dbReference type="AlphaFoldDB" id="A0A9D5AH49"/>
<evidence type="ECO:0000313" key="7">
    <source>
        <dbReference type="Proteomes" id="UP001058974"/>
    </source>
</evidence>
<evidence type="ECO:0000256" key="3">
    <source>
        <dbReference type="ARBA" id="ARBA00022840"/>
    </source>
</evidence>
<evidence type="ECO:0000313" key="6">
    <source>
        <dbReference type="EMBL" id="KAI5411637.1"/>
    </source>
</evidence>
<name>A0A9D5AH49_PEA</name>
<reference evidence="6 7" key="1">
    <citation type="journal article" date="2022" name="Nat. Genet.">
        <title>Improved pea reference genome and pan-genome highlight genomic features and evolutionary characteristics.</title>
        <authorList>
            <person name="Yang T."/>
            <person name="Liu R."/>
            <person name="Luo Y."/>
            <person name="Hu S."/>
            <person name="Wang D."/>
            <person name="Wang C."/>
            <person name="Pandey M.K."/>
            <person name="Ge S."/>
            <person name="Xu Q."/>
            <person name="Li N."/>
            <person name="Li G."/>
            <person name="Huang Y."/>
            <person name="Saxena R.K."/>
            <person name="Ji Y."/>
            <person name="Li M."/>
            <person name="Yan X."/>
            <person name="He Y."/>
            <person name="Liu Y."/>
            <person name="Wang X."/>
            <person name="Xiang C."/>
            <person name="Varshney R.K."/>
            <person name="Ding H."/>
            <person name="Gao S."/>
            <person name="Zong X."/>
        </authorList>
    </citation>
    <scope>NUCLEOTIDE SEQUENCE [LARGE SCALE GENOMIC DNA]</scope>
    <source>
        <strain evidence="6 7">cv. Zhongwan 6</strain>
    </source>
</reference>
<dbReference type="SUPFAM" id="SSF56112">
    <property type="entry name" value="Protein kinase-like (PK-like)"/>
    <property type="match status" value="1"/>
</dbReference>
<dbReference type="InterPro" id="IPR011009">
    <property type="entry name" value="Kinase-like_dom_sf"/>
</dbReference>